<dbReference type="CDD" id="cd08422">
    <property type="entry name" value="PBP2_CrgA_like"/>
    <property type="match status" value="1"/>
</dbReference>
<dbReference type="InterPro" id="IPR036388">
    <property type="entry name" value="WH-like_DNA-bd_sf"/>
</dbReference>
<dbReference type="SUPFAM" id="SSF53850">
    <property type="entry name" value="Periplasmic binding protein-like II"/>
    <property type="match status" value="1"/>
</dbReference>
<feature type="domain" description="HTH lysR-type" evidence="5">
    <location>
        <begin position="1"/>
        <end position="59"/>
    </location>
</feature>
<keyword evidence="2" id="KW-0805">Transcription regulation</keyword>
<evidence type="ECO:0000256" key="1">
    <source>
        <dbReference type="ARBA" id="ARBA00009437"/>
    </source>
</evidence>
<dbReference type="PROSITE" id="PS50931">
    <property type="entry name" value="HTH_LYSR"/>
    <property type="match status" value="1"/>
</dbReference>
<dbReference type="InterPro" id="IPR036390">
    <property type="entry name" value="WH_DNA-bd_sf"/>
</dbReference>
<dbReference type="SUPFAM" id="SSF46785">
    <property type="entry name" value="Winged helix' DNA-binding domain"/>
    <property type="match status" value="1"/>
</dbReference>
<comment type="caution">
    <text evidence="6">The sequence shown here is derived from an EMBL/GenBank/DDBJ whole genome shotgun (WGS) entry which is preliminary data.</text>
</comment>
<dbReference type="RefSeq" id="WP_107751862.1">
    <property type="nucleotide sequence ID" value="NZ_QBKF01000005.1"/>
</dbReference>
<dbReference type="InterPro" id="IPR058163">
    <property type="entry name" value="LysR-type_TF_proteobact-type"/>
</dbReference>
<keyword evidence="3" id="KW-0238">DNA-binding</keyword>
<evidence type="ECO:0000259" key="5">
    <source>
        <dbReference type="PROSITE" id="PS50931"/>
    </source>
</evidence>
<dbReference type="PANTHER" id="PTHR30537">
    <property type="entry name" value="HTH-TYPE TRANSCRIPTIONAL REGULATOR"/>
    <property type="match status" value="1"/>
</dbReference>
<keyword evidence="4" id="KW-0804">Transcription</keyword>
<dbReference type="Pfam" id="PF00126">
    <property type="entry name" value="HTH_1"/>
    <property type="match status" value="1"/>
</dbReference>
<keyword evidence="7" id="KW-1185">Reference proteome</keyword>
<evidence type="ECO:0000256" key="3">
    <source>
        <dbReference type="ARBA" id="ARBA00023125"/>
    </source>
</evidence>
<dbReference type="InterPro" id="IPR000847">
    <property type="entry name" value="LysR_HTH_N"/>
</dbReference>
<comment type="similarity">
    <text evidence="1">Belongs to the LysR transcriptional regulatory family.</text>
</comment>
<dbReference type="PANTHER" id="PTHR30537:SF72">
    <property type="entry name" value="LYSR FAMILY TRANSCRIPTIONAL REGULATOR"/>
    <property type="match status" value="1"/>
</dbReference>
<dbReference type="GO" id="GO:0043565">
    <property type="term" value="F:sequence-specific DNA binding"/>
    <property type="evidence" value="ECO:0007669"/>
    <property type="project" value="TreeGrafter"/>
</dbReference>
<name>A0A2T7UMX9_9RHOB</name>
<evidence type="ECO:0000256" key="2">
    <source>
        <dbReference type="ARBA" id="ARBA00023015"/>
    </source>
</evidence>
<reference evidence="6 7" key="1">
    <citation type="journal article" date="2011" name="Syst. Appl. Microbiol.">
        <title>Defluviimonas denitrificans gen. nov., sp. nov., and Pararhodobacter aggregans gen. nov., sp. nov., non-phototrophic Rhodobacteraceae from the biofilter of a marine aquaculture.</title>
        <authorList>
            <person name="Foesel B.U."/>
            <person name="Drake H.L."/>
            <person name="Schramm A."/>
        </authorList>
    </citation>
    <scope>NUCLEOTIDE SEQUENCE [LARGE SCALE GENOMIC DNA]</scope>
    <source>
        <strain evidence="6 7">D1-19</strain>
    </source>
</reference>
<dbReference type="Pfam" id="PF03466">
    <property type="entry name" value="LysR_substrate"/>
    <property type="match status" value="1"/>
</dbReference>
<dbReference type="Gene3D" id="1.10.10.10">
    <property type="entry name" value="Winged helix-like DNA-binding domain superfamily/Winged helix DNA-binding domain"/>
    <property type="match status" value="1"/>
</dbReference>
<dbReference type="Proteomes" id="UP000244810">
    <property type="component" value="Unassembled WGS sequence"/>
</dbReference>
<dbReference type="GO" id="GO:0003700">
    <property type="term" value="F:DNA-binding transcription factor activity"/>
    <property type="evidence" value="ECO:0007669"/>
    <property type="project" value="InterPro"/>
</dbReference>
<dbReference type="FunFam" id="1.10.10.10:FF:000001">
    <property type="entry name" value="LysR family transcriptional regulator"/>
    <property type="match status" value="1"/>
</dbReference>
<organism evidence="6 7">
    <name type="scientific">Pararhodobacter aggregans</name>
    <dbReference type="NCBI Taxonomy" id="404875"/>
    <lineage>
        <taxon>Bacteria</taxon>
        <taxon>Pseudomonadati</taxon>
        <taxon>Pseudomonadota</taxon>
        <taxon>Alphaproteobacteria</taxon>
        <taxon>Rhodobacterales</taxon>
        <taxon>Paracoccaceae</taxon>
        <taxon>Pararhodobacter</taxon>
    </lineage>
</organism>
<dbReference type="Gene3D" id="3.40.190.290">
    <property type="match status" value="1"/>
</dbReference>
<gene>
    <name evidence="6" type="ORF">DDE23_17735</name>
</gene>
<dbReference type="InterPro" id="IPR005119">
    <property type="entry name" value="LysR_subst-bd"/>
</dbReference>
<accession>A0A2T7UMX9</accession>
<protein>
    <recommendedName>
        <fullName evidence="5">HTH lysR-type domain-containing protein</fullName>
    </recommendedName>
</protein>
<evidence type="ECO:0000313" key="6">
    <source>
        <dbReference type="EMBL" id="PVE46037.1"/>
    </source>
</evidence>
<dbReference type="AlphaFoldDB" id="A0A2T7UMX9"/>
<evidence type="ECO:0000256" key="4">
    <source>
        <dbReference type="ARBA" id="ARBA00023163"/>
    </source>
</evidence>
<evidence type="ECO:0000313" key="7">
    <source>
        <dbReference type="Proteomes" id="UP000244810"/>
    </source>
</evidence>
<proteinExistence type="inferred from homology"/>
<dbReference type="OrthoDB" id="9813056at2"/>
<dbReference type="EMBL" id="QDDR01000010">
    <property type="protein sequence ID" value="PVE46037.1"/>
    <property type="molecule type" value="Genomic_DNA"/>
</dbReference>
<dbReference type="GO" id="GO:0006351">
    <property type="term" value="P:DNA-templated transcription"/>
    <property type="evidence" value="ECO:0007669"/>
    <property type="project" value="TreeGrafter"/>
</dbReference>
<sequence>MDHLRAMRLFLRIAELGTLTAASTDLGYAKGAGSAVLAELESYLGVQLVERTTRRLRITEDGLLYLERARRILAEVEDMEAEIGSAERAVRGTLRVQLPAGIARLIAPNLPAFMAEHPGLSLEILSRNELPDFVGQGLDAAVYVGEVPDLGVVARPVGRLPMLTVATPEYLARHGTPRRVEDLKTHQCIGFRSPRSGEQMGWRFMVNGQEISFVPVSRLTFEAADAARAAIFGHGGLMQIGSYIVYRQIRNGTLVSVLDEFRAAGGMAHLLHPRHRHKPRKLKVFEDFLLRQNRDFRRRWNIRSE</sequence>